<comment type="caution">
    <text evidence="8">The sequence shown here is derived from an EMBL/GenBank/DDBJ whole genome shotgun (WGS) entry which is preliminary data.</text>
</comment>
<evidence type="ECO:0000256" key="5">
    <source>
        <dbReference type="ARBA" id="ARBA00022764"/>
    </source>
</evidence>
<comment type="subcellular location">
    <subcellularLocation>
        <location evidence="1">Periplasm</location>
    </subcellularLocation>
</comment>
<dbReference type="SUPFAM" id="SSF74650">
    <property type="entry name" value="Galactose mutarotase-like"/>
    <property type="match status" value="1"/>
</dbReference>
<evidence type="ECO:0000256" key="2">
    <source>
        <dbReference type="ARBA" id="ARBA00005001"/>
    </source>
</evidence>
<dbReference type="Gene3D" id="2.70.98.10">
    <property type="match status" value="1"/>
</dbReference>
<dbReference type="UniPathway" id="UPA00637"/>
<dbReference type="InterPro" id="IPR007444">
    <property type="entry name" value="Glucan_biosyn_MdoG_C"/>
</dbReference>
<evidence type="ECO:0000256" key="3">
    <source>
        <dbReference type="ARBA" id="ARBA00009284"/>
    </source>
</evidence>
<dbReference type="RefSeq" id="WP_202658386.1">
    <property type="nucleotide sequence ID" value="NZ_JAESVP010000002.1"/>
</dbReference>
<accession>A0A8J7MRV2</accession>
<dbReference type="GO" id="GO:0003824">
    <property type="term" value="F:catalytic activity"/>
    <property type="evidence" value="ECO:0007669"/>
    <property type="project" value="InterPro"/>
</dbReference>
<feature type="signal peptide" evidence="6">
    <location>
        <begin position="1"/>
        <end position="29"/>
    </location>
</feature>
<evidence type="ECO:0000256" key="4">
    <source>
        <dbReference type="ARBA" id="ARBA00022729"/>
    </source>
</evidence>
<evidence type="ECO:0000313" key="9">
    <source>
        <dbReference type="Proteomes" id="UP000619033"/>
    </source>
</evidence>
<evidence type="ECO:0000256" key="1">
    <source>
        <dbReference type="ARBA" id="ARBA00004418"/>
    </source>
</evidence>
<dbReference type="InterPro" id="IPR014438">
    <property type="entry name" value="Glucan_biosyn_MdoG/MdoD"/>
</dbReference>
<sequence>MTLRADRRDILRSALAGGAFFLLPRLAQAQTANPASDGKATPFSFDILKDMARDLAAKPYQPAEIADPAVLDQIDYDAHNQVQFRPEHTLWRDKGSMSPVQPFFPGRYFREPVRIYTLENGAATEWPFALDMFDIPKGNPARKLTHTKGFAGFRVQDAQSGRDWMAFLGASYWRTEGYSGQFGLSVRGLAMDTAIASGPEEFPLFTRFWLEPAENGDLTAYALLESPRATGAYRIASTRKDGVIQEVTATLFLRGDVERLGIAPLTSMFWFGKHNRSVAVDWRPEVHDSDGLEIHTGSGEQIWRPLNDPPRNMANTFAAPSVKGFGLMQRERNFAQYQDDGVFYEKRASAWVEPLGDWGNGSVTLVELRTADETHDNIVACWQPAEAAKAGNRYDLAYRLSWVQDCPVQSQTARFRATRLGAGGVPGQDRQPDVIKVVCDLDNRGLEGFGPADGVEVTVTASAGKPGKGAVFPVVGQTYWRAMFDLDFSMLHAKDDNPIDLRLFVSHQGDAKSETMLLQLFPSQLRHMLANTP</sequence>
<dbReference type="GO" id="GO:0051274">
    <property type="term" value="P:beta-glucan biosynthetic process"/>
    <property type="evidence" value="ECO:0007669"/>
    <property type="project" value="TreeGrafter"/>
</dbReference>
<feature type="chain" id="PRO_5035250091" evidence="6">
    <location>
        <begin position="30"/>
        <end position="533"/>
    </location>
</feature>
<dbReference type="Gene3D" id="2.60.40.10">
    <property type="entry name" value="Immunoglobulins"/>
    <property type="match status" value="1"/>
</dbReference>
<reference evidence="8" key="1">
    <citation type="submission" date="2021-01" db="EMBL/GenBank/DDBJ databases">
        <title>Genome seq and assembly of Tabrizicola sp. KVB23.</title>
        <authorList>
            <person name="Chhetri G."/>
        </authorList>
    </citation>
    <scope>NUCLEOTIDE SEQUENCE</scope>
    <source>
        <strain evidence="8">KVB23</strain>
    </source>
</reference>
<name>A0A8J7MRV2_9RHOB</name>
<feature type="domain" description="Glucan biosynthesis periplasmic MdoG C-terminal" evidence="7">
    <location>
        <begin position="43"/>
        <end position="519"/>
    </location>
</feature>
<dbReference type="Pfam" id="PF04349">
    <property type="entry name" value="MdoG"/>
    <property type="match status" value="1"/>
</dbReference>
<dbReference type="AlphaFoldDB" id="A0A8J7MRV2"/>
<dbReference type="GO" id="GO:0030246">
    <property type="term" value="F:carbohydrate binding"/>
    <property type="evidence" value="ECO:0007669"/>
    <property type="project" value="InterPro"/>
</dbReference>
<dbReference type="PANTHER" id="PTHR30504:SF3">
    <property type="entry name" value="GLUCANS BIOSYNTHESIS PROTEIN D"/>
    <property type="match status" value="1"/>
</dbReference>
<comment type="pathway">
    <text evidence="2">Glycan metabolism; osmoregulated periplasmic glucan (OPG) biosynthesis.</text>
</comment>
<keyword evidence="5" id="KW-0574">Periplasm</keyword>
<keyword evidence="4 6" id="KW-0732">Signal</keyword>
<dbReference type="PANTHER" id="PTHR30504">
    <property type="entry name" value="GLUCANS BIOSYNTHESIS PROTEIN"/>
    <property type="match status" value="1"/>
</dbReference>
<dbReference type="SUPFAM" id="SSF81296">
    <property type="entry name" value="E set domains"/>
    <property type="match status" value="1"/>
</dbReference>
<comment type="similarity">
    <text evidence="3">Belongs to the OpgD/OpgG family.</text>
</comment>
<evidence type="ECO:0000313" key="8">
    <source>
        <dbReference type="EMBL" id="MBL4927233.1"/>
    </source>
</evidence>
<dbReference type="GO" id="GO:0030288">
    <property type="term" value="C:outer membrane-bounded periplasmic space"/>
    <property type="evidence" value="ECO:0007669"/>
    <property type="project" value="TreeGrafter"/>
</dbReference>
<dbReference type="InterPro" id="IPR006311">
    <property type="entry name" value="TAT_signal"/>
</dbReference>
<evidence type="ECO:0000256" key="6">
    <source>
        <dbReference type="SAM" id="SignalP"/>
    </source>
</evidence>
<dbReference type="InterPro" id="IPR013783">
    <property type="entry name" value="Ig-like_fold"/>
</dbReference>
<gene>
    <name evidence="8" type="ORF">JI744_03855</name>
</gene>
<dbReference type="PROSITE" id="PS51318">
    <property type="entry name" value="TAT"/>
    <property type="match status" value="1"/>
</dbReference>
<dbReference type="InterPro" id="IPR014756">
    <property type="entry name" value="Ig_E-set"/>
</dbReference>
<protein>
    <submittedName>
        <fullName evidence="8">Glucan biosynthesis protein D</fullName>
    </submittedName>
</protein>
<dbReference type="InterPro" id="IPR011013">
    <property type="entry name" value="Gal_mutarotase_sf_dom"/>
</dbReference>
<dbReference type="InterPro" id="IPR014718">
    <property type="entry name" value="GH-type_carb-bd"/>
</dbReference>
<keyword evidence="9" id="KW-1185">Reference proteome</keyword>
<proteinExistence type="inferred from homology"/>
<dbReference type="Proteomes" id="UP000619033">
    <property type="component" value="Unassembled WGS sequence"/>
</dbReference>
<dbReference type="PIRSF" id="PIRSF006281">
    <property type="entry name" value="MdoG"/>
    <property type="match status" value="1"/>
</dbReference>
<dbReference type="EMBL" id="JAESVP010000002">
    <property type="protein sequence ID" value="MBL4927233.1"/>
    <property type="molecule type" value="Genomic_DNA"/>
</dbReference>
<organism evidence="8 9">
    <name type="scientific">Fuscibacter oryzae</name>
    <dbReference type="NCBI Taxonomy" id="2803939"/>
    <lineage>
        <taxon>Bacteria</taxon>
        <taxon>Pseudomonadati</taxon>
        <taxon>Pseudomonadota</taxon>
        <taxon>Alphaproteobacteria</taxon>
        <taxon>Rhodobacterales</taxon>
        <taxon>Paracoccaceae</taxon>
        <taxon>Fuscibacter</taxon>
    </lineage>
</organism>
<evidence type="ECO:0000259" key="7">
    <source>
        <dbReference type="Pfam" id="PF04349"/>
    </source>
</evidence>